<feature type="signal peptide" evidence="2">
    <location>
        <begin position="1"/>
        <end position="39"/>
    </location>
</feature>
<keyword evidence="2" id="KW-0732">Signal</keyword>
<dbReference type="OrthoDB" id="347290at2759"/>
<dbReference type="GeneID" id="25251612"/>
<gene>
    <name evidence="3" type="ORF">ETH_00012225</name>
</gene>
<evidence type="ECO:0000313" key="4">
    <source>
        <dbReference type="Proteomes" id="UP000030747"/>
    </source>
</evidence>
<reference evidence="3" key="2">
    <citation type="submission" date="2013-10" db="EMBL/GenBank/DDBJ databases">
        <authorList>
            <person name="Aslett M."/>
        </authorList>
    </citation>
    <scope>NUCLEOTIDE SEQUENCE [LARGE SCALE GENOMIC DNA]</scope>
    <source>
        <strain evidence="3">Houghton</strain>
    </source>
</reference>
<reference evidence="3" key="1">
    <citation type="submission" date="2013-10" db="EMBL/GenBank/DDBJ databases">
        <title>Genomic analysis of the causative agents of coccidiosis in chickens.</title>
        <authorList>
            <person name="Reid A.J."/>
            <person name="Blake D."/>
            <person name="Billington K."/>
            <person name="Browne H."/>
            <person name="Dunn M."/>
            <person name="Hung S."/>
            <person name="Kawahara F."/>
            <person name="Miranda-Saavedra D."/>
            <person name="Mourier T."/>
            <person name="Nagra H."/>
            <person name="Otto T.D."/>
            <person name="Rawlings N."/>
            <person name="Sanchez A."/>
            <person name="Sanders M."/>
            <person name="Subramaniam C."/>
            <person name="Tay Y."/>
            <person name="Dear P."/>
            <person name="Doerig C."/>
            <person name="Gruber A."/>
            <person name="Parkinson J."/>
            <person name="Shirley M."/>
            <person name="Wan K.L."/>
            <person name="Berriman M."/>
            <person name="Tomley F."/>
            <person name="Pain A."/>
        </authorList>
    </citation>
    <scope>NUCLEOTIDE SEQUENCE [LARGE SCALE GENOMIC DNA]</scope>
    <source>
        <strain evidence="3">Houghton</strain>
    </source>
</reference>
<feature type="compositionally biased region" description="Low complexity" evidence="1">
    <location>
        <begin position="68"/>
        <end position="93"/>
    </location>
</feature>
<organism evidence="3 4">
    <name type="scientific">Eimeria tenella</name>
    <name type="common">Coccidian parasite</name>
    <dbReference type="NCBI Taxonomy" id="5802"/>
    <lineage>
        <taxon>Eukaryota</taxon>
        <taxon>Sar</taxon>
        <taxon>Alveolata</taxon>
        <taxon>Apicomplexa</taxon>
        <taxon>Conoidasida</taxon>
        <taxon>Coccidia</taxon>
        <taxon>Eucoccidiorida</taxon>
        <taxon>Eimeriorina</taxon>
        <taxon>Eimeriidae</taxon>
        <taxon>Eimeria</taxon>
    </lineage>
</organism>
<feature type="chain" id="PRO_5004673021" evidence="2">
    <location>
        <begin position="40"/>
        <end position="239"/>
    </location>
</feature>
<protein>
    <submittedName>
        <fullName evidence="3">Uncharacterized protein</fullName>
    </submittedName>
</protein>
<name>U6KT96_EIMTE</name>
<proteinExistence type="predicted"/>
<dbReference type="RefSeq" id="XP_013230901.1">
    <property type="nucleotide sequence ID" value="XM_013375447.1"/>
</dbReference>
<dbReference type="AlphaFoldDB" id="U6KT96"/>
<dbReference type="EMBL" id="HG674968">
    <property type="protein sequence ID" value="CDJ40148.1"/>
    <property type="molecule type" value="Genomic_DNA"/>
</dbReference>
<accession>U6KT96</accession>
<dbReference type="Proteomes" id="UP000030747">
    <property type="component" value="Unassembled WGS sequence"/>
</dbReference>
<feature type="region of interest" description="Disordered" evidence="1">
    <location>
        <begin position="49"/>
        <end position="93"/>
    </location>
</feature>
<evidence type="ECO:0000256" key="1">
    <source>
        <dbReference type="SAM" id="MobiDB-lite"/>
    </source>
</evidence>
<sequence length="239" mass="26245">MGGGHRGSSRRRSPSLLFRQRSLLLLLLHPFLLSRMATASDASALEQAANHSVPAHSSSRSTYDGDGSSSYRNSNNSSNISNSSSSSSSNSGSSSNVLLRDFSEQLSTILRPLKPNAEPTVFPPLSVQEKAHRHDSMDWALFCLTLTDAEIKDKIGVVRQIIPLVAAQNGMRESDVLVCLFHHMWAGCYSSALSLPASASLSSLSREQVQQLIQHNNEPFRFKEQTLEEIDKMIKLFAT</sequence>
<evidence type="ECO:0000256" key="2">
    <source>
        <dbReference type="SAM" id="SignalP"/>
    </source>
</evidence>
<evidence type="ECO:0000313" key="3">
    <source>
        <dbReference type="EMBL" id="CDJ40148.1"/>
    </source>
</evidence>
<dbReference type="VEuPathDB" id="ToxoDB:ETH2_1464400"/>
<dbReference type="VEuPathDB" id="ToxoDB:ETH_00012225"/>
<keyword evidence="4" id="KW-1185">Reference proteome</keyword>